<gene>
    <name evidence="1" type="ORF">NPIL_71471</name>
</gene>
<organism evidence="1 2">
    <name type="scientific">Nephila pilipes</name>
    <name type="common">Giant wood spider</name>
    <name type="synonym">Nephila maculata</name>
    <dbReference type="NCBI Taxonomy" id="299642"/>
    <lineage>
        <taxon>Eukaryota</taxon>
        <taxon>Metazoa</taxon>
        <taxon>Ecdysozoa</taxon>
        <taxon>Arthropoda</taxon>
        <taxon>Chelicerata</taxon>
        <taxon>Arachnida</taxon>
        <taxon>Araneae</taxon>
        <taxon>Araneomorphae</taxon>
        <taxon>Entelegynae</taxon>
        <taxon>Araneoidea</taxon>
        <taxon>Nephilidae</taxon>
        <taxon>Nephila</taxon>
    </lineage>
</organism>
<protein>
    <submittedName>
        <fullName evidence="1">Uncharacterized protein</fullName>
    </submittedName>
</protein>
<dbReference type="OrthoDB" id="30195at2759"/>
<dbReference type="AlphaFoldDB" id="A0A8X6TZN4"/>
<dbReference type="EMBL" id="BMAW01018803">
    <property type="protein sequence ID" value="GFT60207.1"/>
    <property type="molecule type" value="Genomic_DNA"/>
</dbReference>
<keyword evidence="2" id="KW-1185">Reference proteome</keyword>
<evidence type="ECO:0000313" key="1">
    <source>
        <dbReference type="EMBL" id="GFT60207.1"/>
    </source>
</evidence>
<evidence type="ECO:0000313" key="2">
    <source>
        <dbReference type="Proteomes" id="UP000887013"/>
    </source>
</evidence>
<reference evidence="1" key="1">
    <citation type="submission" date="2020-08" db="EMBL/GenBank/DDBJ databases">
        <title>Multicomponent nature underlies the extraordinary mechanical properties of spider dragline silk.</title>
        <authorList>
            <person name="Kono N."/>
            <person name="Nakamura H."/>
            <person name="Mori M."/>
            <person name="Yoshida Y."/>
            <person name="Ohtoshi R."/>
            <person name="Malay A.D."/>
            <person name="Moran D.A.P."/>
            <person name="Tomita M."/>
            <person name="Numata K."/>
            <person name="Arakawa K."/>
        </authorList>
    </citation>
    <scope>NUCLEOTIDE SEQUENCE</scope>
</reference>
<feature type="non-terminal residue" evidence="1">
    <location>
        <position position="1"/>
    </location>
</feature>
<proteinExistence type="predicted"/>
<accession>A0A8X6TZN4</accession>
<name>A0A8X6TZN4_NEPPI</name>
<sequence>TPVEEHLKALDLGKTPKTVTEELTLKSDSMSHLLLQGHQSKDKEMLNTAFQCV</sequence>
<dbReference type="Proteomes" id="UP000887013">
    <property type="component" value="Unassembled WGS sequence"/>
</dbReference>
<comment type="caution">
    <text evidence="1">The sequence shown here is derived from an EMBL/GenBank/DDBJ whole genome shotgun (WGS) entry which is preliminary data.</text>
</comment>